<evidence type="ECO:0000313" key="2">
    <source>
        <dbReference type="Proteomes" id="UP001497644"/>
    </source>
</evidence>
<dbReference type="EMBL" id="OZ034835">
    <property type="protein sequence ID" value="CAL1677064.1"/>
    <property type="molecule type" value="Genomic_DNA"/>
</dbReference>
<gene>
    <name evidence="1" type="ORF">LPLAT_LOCUS3135</name>
</gene>
<sequence length="66" mass="7286">MREQENRTENDRTGAPALTAISKILKEDAGRRTALYAAKCCLASVVSSNRVDNLQAALEPRLGRER</sequence>
<evidence type="ECO:0000313" key="1">
    <source>
        <dbReference type="EMBL" id="CAL1677064.1"/>
    </source>
</evidence>
<reference evidence="1" key="1">
    <citation type="submission" date="2024-04" db="EMBL/GenBank/DDBJ databases">
        <authorList>
            <consortium name="Molecular Ecology Group"/>
        </authorList>
    </citation>
    <scope>NUCLEOTIDE SEQUENCE</scope>
</reference>
<dbReference type="AlphaFoldDB" id="A0AAV2NAK5"/>
<proteinExistence type="predicted"/>
<name>A0AAV2NAK5_9HYME</name>
<accession>A0AAV2NAK5</accession>
<keyword evidence="2" id="KW-1185">Reference proteome</keyword>
<protein>
    <submittedName>
        <fullName evidence="1">Uncharacterized protein</fullName>
    </submittedName>
</protein>
<dbReference type="Proteomes" id="UP001497644">
    <property type="component" value="Chromosome 12"/>
</dbReference>
<organism evidence="1 2">
    <name type="scientific">Lasius platythorax</name>
    <dbReference type="NCBI Taxonomy" id="488582"/>
    <lineage>
        <taxon>Eukaryota</taxon>
        <taxon>Metazoa</taxon>
        <taxon>Ecdysozoa</taxon>
        <taxon>Arthropoda</taxon>
        <taxon>Hexapoda</taxon>
        <taxon>Insecta</taxon>
        <taxon>Pterygota</taxon>
        <taxon>Neoptera</taxon>
        <taxon>Endopterygota</taxon>
        <taxon>Hymenoptera</taxon>
        <taxon>Apocrita</taxon>
        <taxon>Aculeata</taxon>
        <taxon>Formicoidea</taxon>
        <taxon>Formicidae</taxon>
        <taxon>Formicinae</taxon>
        <taxon>Lasius</taxon>
        <taxon>Lasius</taxon>
    </lineage>
</organism>